<name>A0AAV2EPH0_9ROSI</name>
<organism evidence="1 2">
    <name type="scientific">Linum trigynum</name>
    <dbReference type="NCBI Taxonomy" id="586398"/>
    <lineage>
        <taxon>Eukaryota</taxon>
        <taxon>Viridiplantae</taxon>
        <taxon>Streptophyta</taxon>
        <taxon>Embryophyta</taxon>
        <taxon>Tracheophyta</taxon>
        <taxon>Spermatophyta</taxon>
        <taxon>Magnoliopsida</taxon>
        <taxon>eudicotyledons</taxon>
        <taxon>Gunneridae</taxon>
        <taxon>Pentapetalae</taxon>
        <taxon>rosids</taxon>
        <taxon>fabids</taxon>
        <taxon>Malpighiales</taxon>
        <taxon>Linaceae</taxon>
        <taxon>Linum</taxon>
    </lineage>
</organism>
<dbReference type="AlphaFoldDB" id="A0AAV2EPH0"/>
<dbReference type="EMBL" id="OZ034818">
    <property type="protein sequence ID" value="CAL1387814.1"/>
    <property type="molecule type" value="Genomic_DNA"/>
</dbReference>
<gene>
    <name evidence="1" type="ORF">LTRI10_LOCUS28773</name>
</gene>
<evidence type="ECO:0000313" key="1">
    <source>
        <dbReference type="EMBL" id="CAL1387814.1"/>
    </source>
</evidence>
<keyword evidence="2" id="KW-1185">Reference proteome</keyword>
<reference evidence="1 2" key="1">
    <citation type="submission" date="2024-04" db="EMBL/GenBank/DDBJ databases">
        <authorList>
            <person name="Fracassetti M."/>
        </authorList>
    </citation>
    <scope>NUCLEOTIDE SEQUENCE [LARGE SCALE GENOMIC DNA]</scope>
</reference>
<sequence>MTRVGGQLGFAKVCVDLTAECGFPSKVRLYPDDDPFFEVDVDYLNLPRVCSDCQVFGHDCSANALSNKRWVVKGTAKAPEASSEALVFQDVSSVGMQSEIVTVESETGVSADLNSKGKEVADQSLCSG</sequence>
<accession>A0AAV2EPH0</accession>
<evidence type="ECO:0000313" key="2">
    <source>
        <dbReference type="Proteomes" id="UP001497516"/>
    </source>
</evidence>
<protein>
    <submittedName>
        <fullName evidence="1">Uncharacterized protein</fullName>
    </submittedName>
</protein>
<proteinExistence type="predicted"/>
<dbReference type="Proteomes" id="UP001497516">
    <property type="component" value="Chromosome 5"/>
</dbReference>